<evidence type="ECO:0000313" key="13">
    <source>
        <dbReference type="Proteomes" id="UP000603317"/>
    </source>
</evidence>
<feature type="chain" id="PRO_5046769883" evidence="10">
    <location>
        <begin position="24"/>
        <end position="548"/>
    </location>
</feature>
<dbReference type="InterPro" id="IPR013686">
    <property type="entry name" value="Polypept-transport_assoc_ShlB"/>
</dbReference>
<keyword evidence="8" id="KW-0998">Cell outer membrane</keyword>
<evidence type="ECO:0000256" key="9">
    <source>
        <dbReference type="SAM" id="MobiDB-lite"/>
    </source>
</evidence>
<dbReference type="EMBL" id="BMID01000001">
    <property type="protein sequence ID" value="GGA09284.1"/>
    <property type="molecule type" value="Genomic_DNA"/>
</dbReference>
<comment type="subcellular location">
    <subcellularLocation>
        <location evidence="1">Cell outer membrane</location>
    </subcellularLocation>
</comment>
<evidence type="ECO:0000313" key="12">
    <source>
        <dbReference type="EMBL" id="GGA09284.1"/>
    </source>
</evidence>
<dbReference type="Proteomes" id="UP000603317">
    <property type="component" value="Unassembled WGS sequence"/>
</dbReference>
<dbReference type="Pfam" id="PF03865">
    <property type="entry name" value="ShlB"/>
    <property type="match status" value="1"/>
</dbReference>
<evidence type="ECO:0000256" key="5">
    <source>
        <dbReference type="ARBA" id="ARBA00022692"/>
    </source>
</evidence>
<dbReference type="InterPro" id="IPR051544">
    <property type="entry name" value="TPS_OM_transporter"/>
</dbReference>
<evidence type="ECO:0000256" key="3">
    <source>
        <dbReference type="ARBA" id="ARBA00022448"/>
    </source>
</evidence>
<feature type="domain" description="POTRA" evidence="11">
    <location>
        <begin position="67"/>
        <end position="142"/>
    </location>
</feature>
<keyword evidence="4" id="KW-1134">Transmembrane beta strand</keyword>
<dbReference type="PROSITE" id="PS51779">
    <property type="entry name" value="POTRA"/>
    <property type="match status" value="1"/>
</dbReference>
<organism evidence="12 13">
    <name type="scientific">Blastomonas marina</name>
    <dbReference type="NCBI Taxonomy" id="1867408"/>
    <lineage>
        <taxon>Bacteria</taxon>
        <taxon>Pseudomonadati</taxon>
        <taxon>Pseudomonadota</taxon>
        <taxon>Alphaproteobacteria</taxon>
        <taxon>Sphingomonadales</taxon>
        <taxon>Sphingomonadaceae</taxon>
        <taxon>Blastomonas</taxon>
    </lineage>
</organism>
<protein>
    <submittedName>
        <fullName evidence="12">Polypeptide-transport-associated domain-containing protein</fullName>
    </submittedName>
</protein>
<name>A0ABQ1FFI0_9SPHN</name>
<dbReference type="Pfam" id="PF08479">
    <property type="entry name" value="POTRA_2"/>
    <property type="match status" value="1"/>
</dbReference>
<gene>
    <name evidence="12" type="ORF">GCM10010923_19550</name>
</gene>
<keyword evidence="10" id="KW-0732">Signal</keyword>
<evidence type="ECO:0000259" key="11">
    <source>
        <dbReference type="PROSITE" id="PS51779"/>
    </source>
</evidence>
<accession>A0ABQ1FFI0</accession>
<feature type="region of interest" description="Disordered" evidence="9">
    <location>
        <begin position="24"/>
        <end position="46"/>
    </location>
</feature>
<feature type="signal peptide" evidence="10">
    <location>
        <begin position="1"/>
        <end position="23"/>
    </location>
</feature>
<sequence length="548" mass="58987">MMRAKLIAATIAFGLVGLRPAHAQDAQERIDPTQLEERDEEDTPSEAAPIYIEPESVLPVAVGAKQYDVGAIVIDGNSALSDEAFLDIIEAYSARTLIESEIAALADAVARRARERGYVLATATIAPQSLSPGVLRVTLEEGSVDEIRVVGVDPDAIYSQLKPLVGSGPVTLPELERRVLIAGDVSGVVIRSTRLEREGDRNVLLVNATREKASASASLRNDGTEAIGPFRARIDADFNGLLAATDEVDLTLSTSVLEPGELQYLAARYAGTVSPDGLQLALSGSYSATRPGAFLRDREILGESWRAELRARYPMLRSRRASMWLEGEFQVRDLRQDRAGIRVQHDRLAVLRAGAFGTAELAGGRLRGRITVARGLDILGATQAGDPLASRSDASGRFTLAEAWLWYRCTLGGNFGLELSARGQVSSDPLLITEDIGLGGPYYLRAYNYNERSGDEGVMGYAELQYYLDKPVDFVSGMQFYGFIDGGVVSEIGTAVNDGSLFSAGGGVRVDITRRLDVDLELAVPLSGPRFDSDGSTPKVNLSVSQDF</sequence>
<keyword evidence="6" id="KW-0653">Protein transport</keyword>
<comment type="similarity">
    <text evidence="2">Belongs to the TPS (TC 1.B.20) family.</text>
</comment>
<proteinExistence type="inferred from homology"/>
<evidence type="ECO:0000256" key="1">
    <source>
        <dbReference type="ARBA" id="ARBA00004442"/>
    </source>
</evidence>
<keyword evidence="5" id="KW-0812">Transmembrane</keyword>
<keyword evidence="13" id="KW-1185">Reference proteome</keyword>
<dbReference type="Gene3D" id="3.10.20.310">
    <property type="entry name" value="membrane protein fhac"/>
    <property type="match status" value="1"/>
</dbReference>
<reference evidence="13" key="1">
    <citation type="journal article" date="2019" name="Int. J. Syst. Evol. Microbiol.">
        <title>The Global Catalogue of Microorganisms (GCM) 10K type strain sequencing project: providing services to taxonomists for standard genome sequencing and annotation.</title>
        <authorList>
            <consortium name="The Broad Institute Genomics Platform"/>
            <consortium name="The Broad Institute Genome Sequencing Center for Infectious Disease"/>
            <person name="Wu L."/>
            <person name="Ma J."/>
        </authorList>
    </citation>
    <scope>NUCLEOTIDE SEQUENCE [LARGE SCALE GENOMIC DNA]</scope>
    <source>
        <strain evidence="13">CGMCC 1.15297</strain>
    </source>
</reference>
<dbReference type="PANTHER" id="PTHR34597:SF6">
    <property type="entry name" value="BLR6126 PROTEIN"/>
    <property type="match status" value="1"/>
</dbReference>
<keyword evidence="7" id="KW-0472">Membrane</keyword>
<evidence type="ECO:0000256" key="7">
    <source>
        <dbReference type="ARBA" id="ARBA00023136"/>
    </source>
</evidence>
<comment type="caution">
    <text evidence="12">The sequence shown here is derived from an EMBL/GenBank/DDBJ whole genome shotgun (WGS) entry which is preliminary data.</text>
</comment>
<dbReference type="InterPro" id="IPR034746">
    <property type="entry name" value="POTRA"/>
</dbReference>
<dbReference type="Gene3D" id="2.40.160.50">
    <property type="entry name" value="membrane protein fhac: a member of the omp85/tpsb transporter family"/>
    <property type="match status" value="1"/>
</dbReference>
<evidence type="ECO:0000256" key="8">
    <source>
        <dbReference type="ARBA" id="ARBA00023237"/>
    </source>
</evidence>
<evidence type="ECO:0000256" key="10">
    <source>
        <dbReference type="SAM" id="SignalP"/>
    </source>
</evidence>
<dbReference type="InterPro" id="IPR005565">
    <property type="entry name" value="Hemolysn_activator_HlyB_C"/>
</dbReference>
<keyword evidence="3" id="KW-0813">Transport</keyword>
<evidence type="ECO:0000256" key="2">
    <source>
        <dbReference type="ARBA" id="ARBA00009055"/>
    </source>
</evidence>
<evidence type="ECO:0000256" key="6">
    <source>
        <dbReference type="ARBA" id="ARBA00022927"/>
    </source>
</evidence>
<evidence type="ECO:0000256" key="4">
    <source>
        <dbReference type="ARBA" id="ARBA00022452"/>
    </source>
</evidence>
<dbReference type="PANTHER" id="PTHR34597">
    <property type="entry name" value="SLR1661 PROTEIN"/>
    <property type="match status" value="1"/>
</dbReference>